<dbReference type="Pfam" id="PF08700">
    <property type="entry name" value="VPS51_Exo84_N"/>
    <property type="match status" value="1"/>
</dbReference>
<dbReference type="OrthoDB" id="642193at2759"/>
<dbReference type="OMA" id="KQNRMPE"/>
<dbReference type="SUPFAM" id="SSF74788">
    <property type="entry name" value="Cullin repeat-like"/>
    <property type="match status" value="1"/>
</dbReference>
<feature type="region of interest" description="Disordered" evidence="5">
    <location>
        <begin position="1"/>
        <end position="23"/>
    </location>
</feature>
<dbReference type="EMBL" id="DF237808">
    <property type="protein sequence ID" value="GAQ91809.1"/>
    <property type="molecule type" value="Genomic_DNA"/>
</dbReference>
<feature type="region of interest" description="Disordered" evidence="5">
    <location>
        <begin position="768"/>
        <end position="802"/>
    </location>
</feature>
<evidence type="ECO:0000256" key="1">
    <source>
        <dbReference type="ARBA" id="ARBA00007210"/>
    </source>
</evidence>
<dbReference type="GO" id="GO:0006893">
    <property type="term" value="P:Golgi to plasma membrane transport"/>
    <property type="evidence" value="ECO:0000318"/>
    <property type="project" value="GO_Central"/>
</dbReference>
<protein>
    <submittedName>
        <fullName evidence="7">Exocyst complex subunit</fullName>
    </submittedName>
</protein>
<dbReference type="InterPro" id="IPR016159">
    <property type="entry name" value="Cullin_repeat-like_dom_sf"/>
</dbReference>
<dbReference type="PANTHER" id="PTHR21426">
    <property type="entry name" value="EXOCYST COMPLEX COMPONENT 8"/>
    <property type="match status" value="1"/>
</dbReference>
<gene>
    <name evidence="7" type="ORF">KFL_008590060</name>
</gene>
<evidence type="ECO:0000256" key="4">
    <source>
        <dbReference type="ARBA" id="ARBA00022927"/>
    </source>
</evidence>
<organism evidence="7 8">
    <name type="scientific">Klebsormidium nitens</name>
    <name type="common">Green alga</name>
    <name type="synonym">Ulothrix nitens</name>
    <dbReference type="NCBI Taxonomy" id="105231"/>
    <lineage>
        <taxon>Eukaryota</taxon>
        <taxon>Viridiplantae</taxon>
        <taxon>Streptophyta</taxon>
        <taxon>Klebsormidiophyceae</taxon>
        <taxon>Klebsormidiales</taxon>
        <taxon>Klebsormidiaceae</taxon>
        <taxon>Klebsormidium</taxon>
    </lineage>
</organism>
<dbReference type="PANTHER" id="PTHR21426:SF12">
    <property type="entry name" value="EXOCYST COMPLEX COMPONENT 8"/>
    <property type="match status" value="1"/>
</dbReference>
<dbReference type="InterPro" id="IPR032403">
    <property type="entry name" value="Exo84_C"/>
</dbReference>
<dbReference type="GO" id="GO:0000145">
    <property type="term" value="C:exocyst"/>
    <property type="evidence" value="ECO:0000318"/>
    <property type="project" value="GO_Central"/>
</dbReference>
<dbReference type="Proteomes" id="UP000054558">
    <property type="component" value="Unassembled WGS sequence"/>
</dbReference>
<proteinExistence type="inferred from homology"/>
<keyword evidence="2" id="KW-0813">Transport</keyword>
<dbReference type="InterPro" id="IPR042560">
    <property type="entry name" value="Exo84_C_2"/>
</dbReference>
<feature type="region of interest" description="Disordered" evidence="5">
    <location>
        <begin position="119"/>
        <end position="145"/>
    </location>
</feature>
<reference evidence="7 8" key="1">
    <citation type="journal article" date="2014" name="Nat. Commun.">
        <title>Klebsormidium flaccidum genome reveals primary factors for plant terrestrial adaptation.</title>
        <authorList>
            <person name="Hori K."/>
            <person name="Maruyama F."/>
            <person name="Fujisawa T."/>
            <person name="Togashi T."/>
            <person name="Yamamoto N."/>
            <person name="Seo M."/>
            <person name="Sato S."/>
            <person name="Yamada T."/>
            <person name="Mori H."/>
            <person name="Tajima N."/>
            <person name="Moriyama T."/>
            <person name="Ikeuchi M."/>
            <person name="Watanabe M."/>
            <person name="Wada H."/>
            <person name="Kobayashi K."/>
            <person name="Saito M."/>
            <person name="Masuda T."/>
            <person name="Sasaki-Sekimoto Y."/>
            <person name="Mashiguchi K."/>
            <person name="Awai K."/>
            <person name="Shimojima M."/>
            <person name="Masuda S."/>
            <person name="Iwai M."/>
            <person name="Nobusawa T."/>
            <person name="Narise T."/>
            <person name="Kondo S."/>
            <person name="Saito H."/>
            <person name="Sato R."/>
            <person name="Murakawa M."/>
            <person name="Ihara Y."/>
            <person name="Oshima-Yamada Y."/>
            <person name="Ohtaka K."/>
            <person name="Satoh M."/>
            <person name="Sonobe K."/>
            <person name="Ishii M."/>
            <person name="Ohtani R."/>
            <person name="Kanamori-Sato M."/>
            <person name="Honoki R."/>
            <person name="Miyazaki D."/>
            <person name="Mochizuki H."/>
            <person name="Umetsu J."/>
            <person name="Higashi K."/>
            <person name="Shibata D."/>
            <person name="Kamiya Y."/>
            <person name="Sato N."/>
            <person name="Nakamura Y."/>
            <person name="Tabata S."/>
            <person name="Ida S."/>
            <person name="Kurokawa K."/>
            <person name="Ohta H."/>
        </authorList>
    </citation>
    <scope>NUCLEOTIDE SEQUENCE [LARGE SCALE GENOMIC DNA]</scope>
    <source>
        <strain evidence="7 8">NIES-2285</strain>
    </source>
</reference>
<dbReference type="GO" id="GO:0006887">
    <property type="term" value="P:exocytosis"/>
    <property type="evidence" value="ECO:0007669"/>
    <property type="project" value="UniProtKB-KW"/>
</dbReference>
<feature type="compositionally biased region" description="Polar residues" evidence="5">
    <location>
        <begin position="791"/>
        <end position="802"/>
    </location>
</feature>
<evidence type="ECO:0000256" key="2">
    <source>
        <dbReference type="ARBA" id="ARBA00022448"/>
    </source>
</evidence>
<dbReference type="AlphaFoldDB" id="A0A1Y1IQR0"/>
<sequence length="802" mass="86390">MAARNSARSRAAVSAQSAQSYSGADGQVDELGVFEEDDFDAEEFCRLKCQSMSEKGIRKFVNDLVELKRASADEMRKNVYHNYPDFIQTSRRISDLEGKLLQMRNLLAQEAATIHGLLEGGPTLLPQKSPEEVGDEEALEEELGQEEERDLSEHQIRAQALPDLLDVLLAERKVAEALTVLEEGEKLAAGGQVEGGSGRGVLSSRDAAELHAALTERRARLAEQLAEAAQQPSVRGAELRDAVAALVRLGDGPRAHTLLLGAHQERLKGAVRALRPTGTSYGGAYTAALSQLVFSTIAAAASDSLAVFGEQPAYASELVLWAHTEAERCAGLLQRHVLSSSAAAGGLRAAVECVQIALGHCVLLEESGLALCPALSRLLKPSVELALDANLHRFEESVQTLAASEDWLLVPAAPSTGRRAGTGPQGAAAGGVRLTGSAHRLFNMIQEFVDDVMPVVSMQLTGVTVEGLAHAFDSYVALLHKALPQDEQEEGGVDNGDIGLVRPAVTDAQQLALLANATALADELLPRVCQQLTRAPPSAAAPAASPSTPPRPRTSYARQGTMNRGAAQATSLEQQYFRKRSQKAVEKLREAYCNQTVLRLWYGEDEDGERLAMEADDYLRLDREGVPPEQDGRPSQTFLALFEAMTSVASTASELMAGRERSVTVLMMRFADYMASMLTSDEDFWAEVDQQGLGPDALKQFVMDLTFFLQVAAAGRYASRHMRQVVADTIGRAKQTFEEHGGDAAAALPEDTWFQARAQEAVQGLVARYTNQASPGGRPPLRMADEPPSPTFSEASSIDSRP</sequence>
<dbReference type="Gene3D" id="1.20.58.1220">
    <property type="entry name" value="Exo84p, C-terminal helical domain"/>
    <property type="match status" value="1"/>
</dbReference>
<feature type="region of interest" description="Disordered" evidence="5">
    <location>
        <begin position="535"/>
        <end position="571"/>
    </location>
</feature>
<keyword evidence="4" id="KW-0653">Protein transport</keyword>
<dbReference type="Gene3D" id="1.20.58.1210">
    <property type="entry name" value="Exo84p, N-terminal helical domain"/>
    <property type="match status" value="1"/>
</dbReference>
<dbReference type="STRING" id="105231.A0A1Y1IQR0"/>
<comment type="similarity">
    <text evidence="1">Belongs to the EXO84 family.</text>
</comment>
<feature type="compositionally biased region" description="Low complexity" evidence="5">
    <location>
        <begin position="535"/>
        <end position="546"/>
    </location>
</feature>
<dbReference type="GO" id="GO:0015031">
    <property type="term" value="P:protein transport"/>
    <property type="evidence" value="ECO:0007669"/>
    <property type="project" value="UniProtKB-KW"/>
</dbReference>
<keyword evidence="3" id="KW-0268">Exocytosis</keyword>
<name>A0A1Y1IQR0_KLENI</name>
<feature type="domain" description="Exocyst component Exo84 C-terminal" evidence="6">
    <location>
        <begin position="160"/>
        <end position="370"/>
    </location>
</feature>
<evidence type="ECO:0000259" key="6">
    <source>
        <dbReference type="Pfam" id="PF16528"/>
    </source>
</evidence>
<accession>A0A1Y1IQR0</accession>
<keyword evidence="8" id="KW-1185">Reference proteome</keyword>
<dbReference type="Pfam" id="PF16528">
    <property type="entry name" value="Exo84_C"/>
    <property type="match status" value="1"/>
</dbReference>
<dbReference type="InterPro" id="IPR042561">
    <property type="entry name" value="Exo84_C_1"/>
</dbReference>
<evidence type="ECO:0000313" key="8">
    <source>
        <dbReference type="Proteomes" id="UP000054558"/>
    </source>
</evidence>
<dbReference type="GO" id="GO:0008104">
    <property type="term" value="P:intracellular protein localization"/>
    <property type="evidence" value="ECO:0000318"/>
    <property type="project" value="GO_Central"/>
</dbReference>
<evidence type="ECO:0000313" key="7">
    <source>
        <dbReference type="EMBL" id="GAQ91809.1"/>
    </source>
</evidence>
<feature type="compositionally biased region" description="Acidic residues" evidence="5">
    <location>
        <begin position="132"/>
        <end position="145"/>
    </location>
</feature>
<evidence type="ECO:0000256" key="3">
    <source>
        <dbReference type="ARBA" id="ARBA00022483"/>
    </source>
</evidence>
<evidence type="ECO:0000256" key="5">
    <source>
        <dbReference type="SAM" id="MobiDB-lite"/>
    </source>
</evidence>
<dbReference type="InterPro" id="IPR033961">
    <property type="entry name" value="Exo84"/>
</dbReference>